<dbReference type="EnsemblPlants" id="Solyc11g042428.1.1">
    <property type="protein sequence ID" value="Solyc11g042428.1.1"/>
    <property type="gene ID" value="Solyc11g042428.1"/>
</dbReference>
<dbReference type="GO" id="GO:0003677">
    <property type="term" value="F:DNA binding"/>
    <property type="evidence" value="ECO:0007669"/>
    <property type="project" value="UniProtKB-KW"/>
</dbReference>
<proteinExistence type="predicted"/>
<name>A0A3Q7IVZ5_SOLLC</name>
<dbReference type="AlphaFoldDB" id="A0A3Q7IVZ5"/>
<dbReference type="InParanoid" id="A0A3Q7IVZ5"/>
<comment type="subcellular location">
    <subcellularLocation>
        <location evidence="1">Nucleus</location>
    </subcellularLocation>
</comment>
<evidence type="ECO:0000259" key="6">
    <source>
        <dbReference type="Pfam" id="PF01429"/>
    </source>
</evidence>
<organism evidence="7">
    <name type="scientific">Solanum lycopersicum</name>
    <name type="common">Tomato</name>
    <name type="synonym">Lycopersicon esculentum</name>
    <dbReference type="NCBI Taxonomy" id="4081"/>
    <lineage>
        <taxon>Eukaryota</taxon>
        <taxon>Viridiplantae</taxon>
        <taxon>Streptophyta</taxon>
        <taxon>Embryophyta</taxon>
        <taxon>Tracheophyta</taxon>
        <taxon>Spermatophyta</taxon>
        <taxon>Magnoliopsida</taxon>
        <taxon>eudicotyledons</taxon>
        <taxon>Gunneridae</taxon>
        <taxon>Pentapetalae</taxon>
        <taxon>asterids</taxon>
        <taxon>lamiids</taxon>
        <taxon>Solanales</taxon>
        <taxon>Solanaceae</taxon>
        <taxon>Solanoideae</taxon>
        <taxon>Solaneae</taxon>
        <taxon>Solanum</taxon>
        <taxon>Solanum subgen. Lycopersicon</taxon>
    </lineage>
</organism>
<keyword evidence="8" id="KW-1185">Reference proteome</keyword>
<keyword evidence="4" id="KW-0804">Transcription</keyword>
<dbReference type="SUPFAM" id="SSF54171">
    <property type="entry name" value="DNA-binding domain"/>
    <property type="match status" value="1"/>
</dbReference>
<dbReference type="STRING" id="4081.A0A3Q7IVZ5"/>
<protein>
    <recommendedName>
        <fullName evidence="6">MBD domain-containing protein</fullName>
    </recommendedName>
</protein>
<dbReference type="InterPro" id="IPR001739">
    <property type="entry name" value="Methyl_CpG_DNA-bd"/>
</dbReference>
<evidence type="ECO:0000256" key="5">
    <source>
        <dbReference type="ARBA" id="ARBA00023242"/>
    </source>
</evidence>
<evidence type="ECO:0000256" key="2">
    <source>
        <dbReference type="ARBA" id="ARBA00023015"/>
    </source>
</evidence>
<keyword evidence="2" id="KW-0805">Transcription regulation</keyword>
<evidence type="ECO:0000313" key="8">
    <source>
        <dbReference type="Proteomes" id="UP000004994"/>
    </source>
</evidence>
<feature type="domain" description="MBD" evidence="6">
    <location>
        <begin position="23"/>
        <end position="54"/>
    </location>
</feature>
<dbReference type="InterPro" id="IPR016177">
    <property type="entry name" value="DNA-bd_dom_sf"/>
</dbReference>
<accession>A0A3Q7IVZ5</accession>
<reference evidence="7" key="2">
    <citation type="submission" date="2019-01" db="UniProtKB">
        <authorList>
            <consortium name="EnsemblPlants"/>
        </authorList>
    </citation>
    <scope>IDENTIFICATION</scope>
    <source>
        <strain evidence="7">cv. Heinz 1706</strain>
    </source>
</reference>
<dbReference type="Pfam" id="PF01429">
    <property type="entry name" value="MBD"/>
    <property type="match status" value="1"/>
</dbReference>
<evidence type="ECO:0000256" key="3">
    <source>
        <dbReference type="ARBA" id="ARBA00023125"/>
    </source>
</evidence>
<evidence type="ECO:0000313" key="7">
    <source>
        <dbReference type="EnsemblPlants" id="Solyc11g042428.1.1"/>
    </source>
</evidence>
<dbReference type="Proteomes" id="UP000004994">
    <property type="component" value="Chromosome 11"/>
</dbReference>
<dbReference type="Gramene" id="Solyc11g042428.1.1">
    <property type="protein sequence ID" value="Solyc11g042428.1.1"/>
    <property type="gene ID" value="Solyc11g042428.1"/>
</dbReference>
<evidence type="ECO:0000256" key="4">
    <source>
        <dbReference type="ARBA" id="ARBA00023163"/>
    </source>
</evidence>
<keyword evidence="5" id="KW-0539">Nucleus</keyword>
<evidence type="ECO:0000256" key="1">
    <source>
        <dbReference type="ARBA" id="ARBA00004123"/>
    </source>
</evidence>
<reference evidence="7" key="1">
    <citation type="journal article" date="2012" name="Nature">
        <title>The tomato genome sequence provides insights into fleshy fruit evolution.</title>
        <authorList>
            <consortium name="Tomato Genome Consortium"/>
        </authorList>
    </citation>
    <scope>NUCLEOTIDE SEQUENCE [LARGE SCALE GENOMIC DNA]</scope>
    <source>
        <strain evidence="7">cv. Heinz 1706</strain>
    </source>
</reference>
<keyword evidence="3" id="KW-0238">DNA-binding</keyword>
<dbReference type="GO" id="GO:0005634">
    <property type="term" value="C:nucleus"/>
    <property type="evidence" value="ECO:0007669"/>
    <property type="project" value="UniProtKB-SubCell"/>
</dbReference>
<sequence>MLYTNPPVGIWVGLCDEPNDINPSEFKRELYLRKDYSKMGAYYFTPTWKKLRSFLVLGFIFTSSAIMEDNISSTALFANSNMKVKIVIH</sequence>